<dbReference type="PROSITE" id="PS01149">
    <property type="entry name" value="PSI_RSU"/>
    <property type="match status" value="1"/>
</dbReference>
<feature type="domain" description="Pseudouridine synthase RsuA/RluA-like" evidence="4">
    <location>
        <begin position="10"/>
        <end position="125"/>
    </location>
</feature>
<comment type="caution">
    <text evidence="5">The sequence shown here is derived from an EMBL/GenBank/DDBJ whole genome shotgun (WGS) entry which is preliminary data.</text>
</comment>
<dbReference type="SUPFAM" id="SSF55120">
    <property type="entry name" value="Pseudouridine synthase"/>
    <property type="match status" value="1"/>
</dbReference>
<dbReference type="InterPro" id="IPR000748">
    <property type="entry name" value="PsdUridine_synth_RsuA/RluB/E/F"/>
</dbReference>
<dbReference type="InterPro" id="IPR042092">
    <property type="entry name" value="PsdUridine_s_RsuA/RluB/E/F_cat"/>
</dbReference>
<dbReference type="InterPro" id="IPR020094">
    <property type="entry name" value="TruA/RsuA/RluB/E/F_N"/>
</dbReference>
<dbReference type="PANTHER" id="PTHR47683:SF2">
    <property type="entry name" value="RNA-BINDING S4 DOMAIN-CONTAINING PROTEIN"/>
    <property type="match status" value="1"/>
</dbReference>
<evidence type="ECO:0000256" key="1">
    <source>
        <dbReference type="ARBA" id="ARBA00008348"/>
    </source>
</evidence>
<reference evidence="5 6" key="1">
    <citation type="journal article" date="2015" name="Nature">
        <title>rRNA introns, odd ribosomes, and small enigmatic genomes across a large radiation of phyla.</title>
        <authorList>
            <person name="Brown C.T."/>
            <person name="Hug L.A."/>
            <person name="Thomas B.C."/>
            <person name="Sharon I."/>
            <person name="Castelle C.J."/>
            <person name="Singh A."/>
            <person name="Wilkins M.J."/>
            <person name="Williams K.H."/>
            <person name="Banfield J.F."/>
        </authorList>
    </citation>
    <scope>NUCLEOTIDE SEQUENCE [LARGE SCALE GENOMIC DNA]</scope>
</reference>
<dbReference type="GO" id="GO:0001522">
    <property type="term" value="P:pseudouridine synthesis"/>
    <property type="evidence" value="ECO:0007669"/>
    <property type="project" value="InterPro"/>
</dbReference>
<sequence>RGVISTADDPEHRRTVLDLVPKEPRVFPCGRLDENTMGLVILTNDGNLCYQLTHPKFEHKKEYIVHGRSKTPEAALEIIRRGVRLADGPIKVDELVVIKISHQKIEFKVTIHEGRNHLVRRLCAAVGIELDSLTRVRIGDYELEDLAPGKYRQV</sequence>
<dbReference type="Gene3D" id="3.30.70.580">
    <property type="entry name" value="Pseudouridine synthase I, catalytic domain, N-terminal subdomain"/>
    <property type="match status" value="1"/>
</dbReference>
<dbReference type="Proteomes" id="UP000034487">
    <property type="component" value="Unassembled WGS sequence"/>
</dbReference>
<dbReference type="InterPro" id="IPR018496">
    <property type="entry name" value="PsdUridine_synth_RsuA/RluB_CS"/>
</dbReference>
<evidence type="ECO:0000256" key="3">
    <source>
        <dbReference type="RuleBase" id="RU003887"/>
    </source>
</evidence>
<evidence type="ECO:0000259" key="4">
    <source>
        <dbReference type="Pfam" id="PF00849"/>
    </source>
</evidence>
<name>A0A0G1QG39_9BACT</name>
<dbReference type="CDD" id="cd02870">
    <property type="entry name" value="PseudoU_synth_RsuA_like"/>
    <property type="match status" value="1"/>
</dbReference>
<dbReference type="InterPro" id="IPR020103">
    <property type="entry name" value="PsdUridine_synth_cat_dom_sf"/>
</dbReference>
<dbReference type="GO" id="GO:0006364">
    <property type="term" value="P:rRNA processing"/>
    <property type="evidence" value="ECO:0007669"/>
    <property type="project" value="UniProtKB-ARBA"/>
</dbReference>
<proteinExistence type="inferred from homology"/>
<dbReference type="EMBL" id="LCMV01000016">
    <property type="protein sequence ID" value="KKU43822.1"/>
    <property type="molecule type" value="Genomic_DNA"/>
</dbReference>
<evidence type="ECO:0000313" key="5">
    <source>
        <dbReference type="EMBL" id="KKU43822.1"/>
    </source>
</evidence>
<dbReference type="EC" id="5.4.99.-" evidence="3"/>
<evidence type="ECO:0000313" key="6">
    <source>
        <dbReference type="Proteomes" id="UP000034487"/>
    </source>
</evidence>
<evidence type="ECO:0000256" key="2">
    <source>
        <dbReference type="ARBA" id="ARBA00023235"/>
    </source>
</evidence>
<gene>
    <name evidence="5" type="ORF">UX60_C0016G0009</name>
</gene>
<dbReference type="PATRIC" id="fig|1618335.3.peg.243"/>
<protein>
    <recommendedName>
        <fullName evidence="3">Pseudouridine synthase</fullName>
        <ecNumber evidence="3">5.4.99.-</ecNumber>
    </recommendedName>
</protein>
<dbReference type="GO" id="GO:0003723">
    <property type="term" value="F:RNA binding"/>
    <property type="evidence" value="ECO:0007669"/>
    <property type="project" value="InterPro"/>
</dbReference>
<keyword evidence="2 3" id="KW-0413">Isomerase</keyword>
<dbReference type="InterPro" id="IPR050343">
    <property type="entry name" value="RsuA_PseudoU_synthase"/>
</dbReference>
<dbReference type="AlphaFoldDB" id="A0A0G1QG39"/>
<organism evidence="5 6">
    <name type="scientific">Berkelbacteria bacterium GW2011_GWA2_46_7</name>
    <dbReference type="NCBI Taxonomy" id="1618335"/>
    <lineage>
        <taxon>Bacteria</taxon>
        <taxon>Candidatus Berkelbacteria</taxon>
    </lineage>
</organism>
<dbReference type="PANTHER" id="PTHR47683">
    <property type="entry name" value="PSEUDOURIDINE SYNTHASE FAMILY PROTEIN-RELATED"/>
    <property type="match status" value="1"/>
</dbReference>
<dbReference type="Gene3D" id="3.30.70.1560">
    <property type="entry name" value="Alpha-L RNA-binding motif"/>
    <property type="match status" value="1"/>
</dbReference>
<dbReference type="GO" id="GO:0009982">
    <property type="term" value="F:pseudouridine synthase activity"/>
    <property type="evidence" value="ECO:0007669"/>
    <property type="project" value="InterPro"/>
</dbReference>
<accession>A0A0G1QG39</accession>
<dbReference type="GO" id="GO:0140098">
    <property type="term" value="F:catalytic activity, acting on RNA"/>
    <property type="evidence" value="ECO:0007669"/>
    <property type="project" value="UniProtKB-ARBA"/>
</dbReference>
<dbReference type="InterPro" id="IPR006145">
    <property type="entry name" value="PsdUridine_synth_RsuA/RluA"/>
</dbReference>
<feature type="non-terminal residue" evidence="5">
    <location>
        <position position="1"/>
    </location>
</feature>
<comment type="similarity">
    <text evidence="1 3">Belongs to the pseudouridine synthase RsuA family.</text>
</comment>
<dbReference type="Pfam" id="PF00849">
    <property type="entry name" value="PseudoU_synth_2"/>
    <property type="match status" value="1"/>
</dbReference>
<dbReference type="NCBIfam" id="TIGR00093">
    <property type="entry name" value="pseudouridine synthase"/>
    <property type="match status" value="1"/>
</dbReference>